<protein>
    <submittedName>
        <fullName evidence="2">Uncharacterized protein</fullName>
    </submittedName>
</protein>
<dbReference type="AlphaFoldDB" id="A0A0F7SSS3"/>
<sequence length="85" mass="10246">MNKPDDVKSLILRNIVAHPRRDRSFFVQTTPLYNSHYYKRVREKVHNHTFDRKQEVKVKTEGCVSNNKLDKKGRTREKTPVPRRR</sequence>
<name>A0A0F7SSS3_PHARH</name>
<organism evidence="2">
    <name type="scientific">Phaffia rhodozyma</name>
    <name type="common">Yeast</name>
    <name type="synonym">Xanthophyllomyces dendrorhous</name>
    <dbReference type="NCBI Taxonomy" id="264483"/>
    <lineage>
        <taxon>Eukaryota</taxon>
        <taxon>Fungi</taxon>
        <taxon>Dikarya</taxon>
        <taxon>Basidiomycota</taxon>
        <taxon>Agaricomycotina</taxon>
        <taxon>Tremellomycetes</taxon>
        <taxon>Cystofilobasidiales</taxon>
        <taxon>Mrakiaceae</taxon>
        <taxon>Phaffia</taxon>
    </lineage>
</organism>
<reference evidence="2" key="1">
    <citation type="submission" date="2014-08" db="EMBL/GenBank/DDBJ databases">
        <authorList>
            <person name="Sharma Rahul"/>
            <person name="Thines Marco"/>
        </authorList>
    </citation>
    <scope>NUCLEOTIDE SEQUENCE</scope>
</reference>
<feature type="region of interest" description="Disordered" evidence="1">
    <location>
        <begin position="60"/>
        <end position="85"/>
    </location>
</feature>
<dbReference type="EMBL" id="LN483166">
    <property type="protein sequence ID" value="CED84511.1"/>
    <property type="molecule type" value="Genomic_DNA"/>
</dbReference>
<evidence type="ECO:0000313" key="2">
    <source>
        <dbReference type="EMBL" id="CED84511.1"/>
    </source>
</evidence>
<evidence type="ECO:0000256" key="1">
    <source>
        <dbReference type="SAM" id="MobiDB-lite"/>
    </source>
</evidence>
<accession>A0A0F7SSS3</accession>
<proteinExistence type="predicted"/>
<feature type="compositionally biased region" description="Basic and acidic residues" evidence="1">
    <location>
        <begin position="68"/>
        <end position="85"/>
    </location>
</feature>